<feature type="chain" id="PRO_5045952208" evidence="1">
    <location>
        <begin position="22"/>
        <end position="175"/>
    </location>
</feature>
<dbReference type="Proteomes" id="UP000602198">
    <property type="component" value="Unassembled WGS sequence"/>
</dbReference>
<organism evidence="2 3">
    <name type="scientific">Nocardia acididurans</name>
    <dbReference type="NCBI Taxonomy" id="2802282"/>
    <lineage>
        <taxon>Bacteria</taxon>
        <taxon>Bacillati</taxon>
        <taxon>Actinomycetota</taxon>
        <taxon>Actinomycetes</taxon>
        <taxon>Mycobacteriales</taxon>
        <taxon>Nocardiaceae</taxon>
        <taxon>Nocardia</taxon>
    </lineage>
</organism>
<dbReference type="EMBL" id="JAERRJ010000005">
    <property type="protein sequence ID" value="MBL1075565.1"/>
    <property type="molecule type" value="Genomic_DNA"/>
</dbReference>
<name>A0ABS1M5W8_9NOCA</name>
<feature type="signal peptide" evidence="1">
    <location>
        <begin position="1"/>
        <end position="21"/>
    </location>
</feature>
<accession>A0ABS1M5W8</accession>
<keyword evidence="1" id="KW-0732">Signal</keyword>
<reference evidence="2 3" key="1">
    <citation type="submission" date="2021-01" db="EMBL/GenBank/DDBJ databases">
        <title>WGS of actinomycetes isolated from Thailand.</title>
        <authorList>
            <person name="Thawai C."/>
        </authorList>
    </citation>
    <scope>NUCLEOTIDE SEQUENCE [LARGE SCALE GENOMIC DNA]</scope>
    <source>
        <strain evidence="2 3">LPG 2</strain>
    </source>
</reference>
<evidence type="ECO:0000313" key="3">
    <source>
        <dbReference type="Proteomes" id="UP000602198"/>
    </source>
</evidence>
<protein>
    <submittedName>
        <fullName evidence="2">DUF3558 domain-containing protein</fullName>
    </submittedName>
</protein>
<evidence type="ECO:0000256" key="1">
    <source>
        <dbReference type="SAM" id="SignalP"/>
    </source>
</evidence>
<dbReference type="PROSITE" id="PS51257">
    <property type="entry name" value="PROKAR_LIPOPROTEIN"/>
    <property type="match status" value="1"/>
</dbReference>
<dbReference type="InterPro" id="IPR024520">
    <property type="entry name" value="DUF3558"/>
</dbReference>
<dbReference type="RefSeq" id="WP_201947744.1">
    <property type="nucleotide sequence ID" value="NZ_JAERRJ010000005.1"/>
</dbReference>
<comment type="caution">
    <text evidence="2">The sequence shown here is derived from an EMBL/GenBank/DDBJ whole genome shotgun (WGS) entry which is preliminary data.</text>
</comment>
<keyword evidence="3" id="KW-1185">Reference proteome</keyword>
<proteinExistence type="predicted"/>
<evidence type="ECO:0000313" key="2">
    <source>
        <dbReference type="EMBL" id="MBL1075565.1"/>
    </source>
</evidence>
<sequence>MRLTSAIVSGISLALLLSACGGNGDGDDSPTGVRTPPKVATLGPFVGECGHVTDDEIRQIGGVTGTLQVYRNSVGCHWKSSGSSAEVTFASYRGSPLAREEAWEALQGRSPEEITVAGKTGFQAYAVTLGGELCDFAIQLDDDFFEWSFAGPVPAGQTACTVTRQFAELTMSRLG</sequence>
<gene>
    <name evidence="2" type="ORF">JK358_14285</name>
</gene>
<dbReference type="Pfam" id="PF12079">
    <property type="entry name" value="DUF3558"/>
    <property type="match status" value="1"/>
</dbReference>